<dbReference type="InterPro" id="IPR019931">
    <property type="entry name" value="LPXTG_anchor"/>
</dbReference>
<feature type="region of interest" description="Disordered" evidence="5">
    <location>
        <begin position="134"/>
        <end position="161"/>
    </location>
</feature>
<accession>A0ABS4TXR5</accession>
<evidence type="ECO:0000259" key="8">
    <source>
        <dbReference type="PROSITE" id="PS50847"/>
    </source>
</evidence>
<feature type="domain" description="Gram-positive cocci surface proteins LPxTG" evidence="8">
    <location>
        <begin position="179"/>
        <end position="213"/>
    </location>
</feature>
<dbReference type="Proteomes" id="UP001519332">
    <property type="component" value="Unassembled WGS sequence"/>
</dbReference>
<keyword evidence="6" id="KW-1133">Transmembrane helix</keyword>
<dbReference type="RefSeq" id="WP_209646011.1">
    <property type="nucleotide sequence ID" value="NZ_JAGINW010000001.1"/>
</dbReference>
<keyword evidence="6" id="KW-0812">Transmembrane</keyword>
<keyword evidence="6" id="KW-0472">Membrane</keyword>
<evidence type="ECO:0000256" key="1">
    <source>
        <dbReference type="ARBA" id="ARBA00022512"/>
    </source>
</evidence>
<evidence type="ECO:0000256" key="3">
    <source>
        <dbReference type="ARBA" id="ARBA00022729"/>
    </source>
</evidence>
<evidence type="ECO:0000256" key="4">
    <source>
        <dbReference type="ARBA" id="ARBA00023088"/>
    </source>
</evidence>
<feature type="chain" id="PRO_5047251528" evidence="7">
    <location>
        <begin position="29"/>
        <end position="213"/>
    </location>
</feature>
<evidence type="ECO:0000313" key="10">
    <source>
        <dbReference type="Proteomes" id="UP001519332"/>
    </source>
</evidence>
<evidence type="ECO:0000256" key="6">
    <source>
        <dbReference type="SAM" id="Phobius"/>
    </source>
</evidence>
<evidence type="ECO:0000256" key="5">
    <source>
        <dbReference type="SAM" id="MobiDB-lite"/>
    </source>
</evidence>
<feature type="transmembrane region" description="Helical" evidence="6">
    <location>
        <begin position="187"/>
        <end position="206"/>
    </location>
</feature>
<feature type="signal peptide" evidence="7">
    <location>
        <begin position="1"/>
        <end position="28"/>
    </location>
</feature>
<evidence type="ECO:0000256" key="7">
    <source>
        <dbReference type="SAM" id="SignalP"/>
    </source>
</evidence>
<sequence length="213" mass="21460">MERTFRRALTVLALSVGVSFGGAALASAAPQDPPQSGDARAAAVEGNVTTCEAAGLPGTEIKVTSDIAENTYIDITAAPADYTITGVVVKGGPAYNKYPNLGALPWNDLHAPLVPSGKPAEISHWFVCGEKKTTTTTSTTTSTSTSTSTTASPSTSSGSSTVVTTTSAAAGQTSSDSGLANTGFNGALYLFAGGALLLAGAGTLVLSRRRRRS</sequence>
<keyword evidence="4" id="KW-0572">Peptidoglycan-anchor</keyword>
<evidence type="ECO:0000256" key="2">
    <source>
        <dbReference type="ARBA" id="ARBA00022525"/>
    </source>
</evidence>
<proteinExistence type="predicted"/>
<comment type="caution">
    <text evidence="9">The sequence shown here is derived from an EMBL/GenBank/DDBJ whole genome shotgun (WGS) entry which is preliminary data.</text>
</comment>
<evidence type="ECO:0000313" key="9">
    <source>
        <dbReference type="EMBL" id="MBP2329164.1"/>
    </source>
</evidence>
<dbReference type="EMBL" id="JAGINW010000001">
    <property type="protein sequence ID" value="MBP2329164.1"/>
    <property type="molecule type" value="Genomic_DNA"/>
</dbReference>
<dbReference type="NCBIfam" id="TIGR01167">
    <property type="entry name" value="LPXTG_anchor"/>
    <property type="match status" value="1"/>
</dbReference>
<keyword evidence="2" id="KW-0964">Secreted</keyword>
<dbReference type="PROSITE" id="PS50847">
    <property type="entry name" value="GRAM_POS_ANCHORING"/>
    <property type="match status" value="1"/>
</dbReference>
<reference evidence="9 10" key="1">
    <citation type="submission" date="2021-03" db="EMBL/GenBank/DDBJ databases">
        <title>Sequencing the genomes of 1000 actinobacteria strains.</title>
        <authorList>
            <person name="Klenk H.-P."/>
        </authorList>
    </citation>
    <scope>NUCLEOTIDE SEQUENCE [LARGE SCALE GENOMIC DNA]</scope>
    <source>
        <strain evidence="9 10">DSM 46670</strain>
    </source>
</reference>
<organism evidence="9 10">
    <name type="scientific">Kibdelosporangium banguiense</name>
    <dbReference type="NCBI Taxonomy" id="1365924"/>
    <lineage>
        <taxon>Bacteria</taxon>
        <taxon>Bacillati</taxon>
        <taxon>Actinomycetota</taxon>
        <taxon>Actinomycetes</taxon>
        <taxon>Pseudonocardiales</taxon>
        <taxon>Pseudonocardiaceae</taxon>
        <taxon>Kibdelosporangium</taxon>
    </lineage>
</organism>
<keyword evidence="1" id="KW-0134">Cell wall</keyword>
<keyword evidence="10" id="KW-1185">Reference proteome</keyword>
<name>A0ABS4TXR5_9PSEU</name>
<gene>
    <name evidence="9" type="ORF">JOF56_009549</name>
</gene>
<protein>
    <submittedName>
        <fullName evidence="9">LPXTG-motif cell wall-anchored protein</fullName>
    </submittedName>
</protein>
<keyword evidence="3 7" id="KW-0732">Signal</keyword>